<dbReference type="KEGG" id="cvr:CHLNCDRAFT_56923"/>
<dbReference type="InParanoid" id="E1Z5X8"/>
<dbReference type="SUPFAM" id="SSF52833">
    <property type="entry name" value="Thioredoxin-like"/>
    <property type="match status" value="1"/>
</dbReference>
<dbReference type="Pfam" id="PF13409">
    <property type="entry name" value="GST_N_2"/>
    <property type="match status" value="1"/>
</dbReference>
<dbReference type="InterPro" id="IPR004045">
    <property type="entry name" value="Glutathione_S-Trfase_N"/>
</dbReference>
<dbReference type="AlphaFoldDB" id="E1Z5X8"/>
<dbReference type="PANTHER" id="PTHR32419:SF6">
    <property type="entry name" value="GLUTATHIONE S-TRANSFERASE OMEGA-LIKE 1-RELATED"/>
    <property type="match status" value="1"/>
</dbReference>
<evidence type="ECO:0000256" key="1">
    <source>
        <dbReference type="SAM" id="MobiDB-lite"/>
    </source>
</evidence>
<dbReference type="PROSITE" id="PS50405">
    <property type="entry name" value="GST_CTER"/>
    <property type="match status" value="1"/>
</dbReference>
<dbReference type="Gene3D" id="1.20.1050.10">
    <property type="match status" value="1"/>
</dbReference>
<dbReference type="InterPro" id="IPR036282">
    <property type="entry name" value="Glutathione-S-Trfase_C_sf"/>
</dbReference>
<reference evidence="3 4" key="1">
    <citation type="journal article" date="2010" name="Plant Cell">
        <title>The Chlorella variabilis NC64A genome reveals adaptation to photosymbiosis, coevolution with viruses, and cryptic sex.</title>
        <authorList>
            <person name="Blanc G."/>
            <person name="Duncan G."/>
            <person name="Agarkova I."/>
            <person name="Borodovsky M."/>
            <person name="Gurnon J."/>
            <person name="Kuo A."/>
            <person name="Lindquist E."/>
            <person name="Lucas S."/>
            <person name="Pangilinan J."/>
            <person name="Polle J."/>
            <person name="Salamov A."/>
            <person name="Terry A."/>
            <person name="Yamada T."/>
            <person name="Dunigan D.D."/>
            <person name="Grigoriev I.V."/>
            <person name="Claverie J.M."/>
            <person name="Van Etten J.L."/>
        </authorList>
    </citation>
    <scope>NUCLEOTIDE SEQUENCE [LARGE SCALE GENOMIC DNA]</scope>
    <source>
        <strain evidence="3 4">NC64A</strain>
    </source>
</reference>
<feature type="compositionally biased region" description="Basic residues" evidence="1">
    <location>
        <begin position="545"/>
        <end position="556"/>
    </location>
</feature>
<gene>
    <name evidence="3" type="ORF">CHLNCDRAFT_56923</name>
</gene>
<evidence type="ECO:0000313" key="3">
    <source>
        <dbReference type="EMBL" id="EFN58552.1"/>
    </source>
</evidence>
<evidence type="ECO:0000313" key="4">
    <source>
        <dbReference type="Proteomes" id="UP000008141"/>
    </source>
</evidence>
<dbReference type="SUPFAM" id="SSF47616">
    <property type="entry name" value="GST C-terminal domain-like"/>
    <property type="match status" value="1"/>
</dbReference>
<protein>
    <recommendedName>
        <fullName evidence="2">GST C-terminal domain-containing protein</fullName>
    </recommendedName>
</protein>
<feature type="region of interest" description="Disordered" evidence="1">
    <location>
        <begin position="510"/>
        <end position="556"/>
    </location>
</feature>
<dbReference type="eggNOG" id="KOG2903">
    <property type="taxonomic scope" value="Eukaryota"/>
</dbReference>
<dbReference type="OrthoDB" id="2309723at2759"/>
<dbReference type="STRING" id="554065.E1Z5X8"/>
<dbReference type="InterPro" id="IPR010987">
    <property type="entry name" value="Glutathione-S-Trfase_C-like"/>
</dbReference>
<dbReference type="GO" id="GO:0005737">
    <property type="term" value="C:cytoplasm"/>
    <property type="evidence" value="ECO:0007669"/>
    <property type="project" value="TreeGrafter"/>
</dbReference>
<dbReference type="InterPro" id="IPR016639">
    <property type="entry name" value="GST_Omega/GSH"/>
</dbReference>
<dbReference type="Pfam" id="PF13410">
    <property type="entry name" value="GST_C_2"/>
    <property type="match status" value="1"/>
</dbReference>
<dbReference type="PANTHER" id="PTHR32419">
    <property type="entry name" value="GLUTATHIONYL-HYDROQUINONE REDUCTASE"/>
    <property type="match status" value="1"/>
</dbReference>
<dbReference type="Gene3D" id="3.40.30.10">
    <property type="entry name" value="Glutaredoxin"/>
    <property type="match status" value="1"/>
</dbReference>
<proteinExistence type="predicted"/>
<dbReference type="FunCoup" id="E1Z5X8">
    <property type="interactions" value="223"/>
</dbReference>
<feature type="domain" description="GST C-terminal" evidence="2">
    <location>
        <begin position="244"/>
        <end position="375"/>
    </location>
</feature>
<evidence type="ECO:0000259" key="2">
    <source>
        <dbReference type="PROSITE" id="PS50405"/>
    </source>
</evidence>
<dbReference type="InterPro" id="IPR047047">
    <property type="entry name" value="GST_Omega-like_C"/>
</dbReference>
<dbReference type="InterPro" id="IPR036249">
    <property type="entry name" value="Thioredoxin-like_sf"/>
</dbReference>
<dbReference type="Proteomes" id="UP000008141">
    <property type="component" value="Unassembled WGS sequence"/>
</dbReference>
<dbReference type="GeneID" id="17357957"/>
<dbReference type="EMBL" id="GL433837">
    <property type="protein sequence ID" value="EFN58552.1"/>
    <property type="molecule type" value="Genomic_DNA"/>
</dbReference>
<dbReference type="GO" id="GO:0004364">
    <property type="term" value="F:glutathione transferase activity"/>
    <property type="evidence" value="ECO:0007669"/>
    <property type="project" value="InterPro"/>
</dbReference>
<organism evidence="4">
    <name type="scientific">Chlorella variabilis</name>
    <name type="common">Green alga</name>
    <dbReference type="NCBI Taxonomy" id="554065"/>
    <lineage>
        <taxon>Eukaryota</taxon>
        <taxon>Viridiplantae</taxon>
        <taxon>Chlorophyta</taxon>
        <taxon>core chlorophytes</taxon>
        <taxon>Trebouxiophyceae</taxon>
        <taxon>Chlorellales</taxon>
        <taxon>Chlorellaceae</taxon>
        <taxon>Chlorella clade</taxon>
        <taxon>Chlorella</taxon>
    </lineage>
</organism>
<keyword evidence="4" id="KW-1185">Reference proteome</keyword>
<dbReference type="CDD" id="cd03190">
    <property type="entry name" value="GST_C_Omega_like"/>
    <property type="match status" value="1"/>
</dbReference>
<feature type="compositionally biased region" description="Polar residues" evidence="1">
    <location>
        <begin position="518"/>
        <end position="527"/>
    </location>
</feature>
<sequence>MAAAVCAVQPLHSGSLQARGRRPVVSSVVICQQQGGGAPKSGFRVLERTGALVPQGLLVKTAKYGWRTAWQTLMTELAPQSKDGTYQRPSYSFQGRVGSPEFPLEPGRYHLYVGNACPWCHRVLLALVVSGLEGHISFSRAVDDPERASRGGWVFDGKDPVFGCRDLREVYDLLSPGFSGRCTAPLLVDRKARRAMCNESAFIARNFAELAMPPGAPPGAGSGAAGGGGGAASGGGGGAVDLYPQALRGEIDRWNDKIYDTVNNGVYKCGFSTSQAGFTRAEAALFETLAELEAVLSRQRFVCGDRFTEADLRLFPTIVRFDAVYATLFKCCRRRVADHPHLQAWLRDVQQLELPGSRMQIRDCFDLDDARRSYFQQLFPLNPGGIVPSGPTAADLGLDALTNYPNAAYNNARCEPVSSNHRLLDTWVAAARRHGVPHHKVVPWVRRKLGPAVVVLRFRGDGQLGCSVPCVLCQRELQRFDLSVHCYLGGDGAPGERQWFRGRLSDVGAPTPVLTAGQRRTLNLEPSPSQPKKPRDSHPPALKNGGRKKKKQPAPS</sequence>
<dbReference type="RefSeq" id="XP_005850654.1">
    <property type="nucleotide sequence ID" value="XM_005850592.1"/>
</dbReference>
<name>E1Z5X8_CHLVA</name>
<accession>E1Z5X8</accession>